<protein>
    <submittedName>
        <fullName evidence="1">Uncharacterized protein</fullName>
    </submittedName>
</protein>
<dbReference type="InParanoid" id="C5KAZ5"/>
<evidence type="ECO:0000313" key="1">
    <source>
        <dbReference type="EMBL" id="EER18321.1"/>
    </source>
</evidence>
<accession>C5KAZ5</accession>
<gene>
    <name evidence="1" type="ORF">Pmar_PMAR005229</name>
</gene>
<name>C5KAZ5_PERM5</name>
<sequence length="71" mass="7373">MALAVNMVGDLAITLCDRQMDHTGIAGEVEQRKERVPGGDAEMAGPDSDAASICQLGPTAIGTTRCSLTVR</sequence>
<reference evidence="1 2" key="1">
    <citation type="submission" date="2008-07" db="EMBL/GenBank/DDBJ databases">
        <authorList>
            <person name="El-Sayed N."/>
            <person name="Caler E."/>
            <person name="Inman J."/>
            <person name="Amedeo P."/>
            <person name="Hass B."/>
            <person name="Wortman J."/>
        </authorList>
    </citation>
    <scope>NUCLEOTIDE SEQUENCE [LARGE SCALE GENOMIC DNA]</scope>
    <source>
        <strain evidence="2">ATCC 50983 / TXsc</strain>
    </source>
</reference>
<dbReference type="EMBL" id="GG671811">
    <property type="protein sequence ID" value="EER18321.1"/>
    <property type="molecule type" value="Genomic_DNA"/>
</dbReference>
<dbReference type="GeneID" id="9049051"/>
<keyword evidence="2" id="KW-1185">Reference proteome</keyword>
<dbReference type="Proteomes" id="UP000007800">
    <property type="component" value="Unassembled WGS sequence"/>
</dbReference>
<evidence type="ECO:0000313" key="2">
    <source>
        <dbReference type="Proteomes" id="UP000007800"/>
    </source>
</evidence>
<dbReference type="AlphaFoldDB" id="C5KAZ5"/>
<organism evidence="2">
    <name type="scientific">Perkinsus marinus (strain ATCC 50983 / TXsc)</name>
    <dbReference type="NCBI Taxonomy" id="423536"/>
    <lineage>
        <taxon>Eukaryota</taxon>
        <taxon>Sar</taxon>
        <taxon>Alveolata</taxon>
        <taxon>Perkinsozoa</taxon>
        <taxon>Perkinsea</taxon>
        <taxon>Perkinsida</taxon>
        <taxon>Perkinsidae</taxon>
        <taxon>Perkinsus</taxon>
    </lineage>
</organism>
<proteinExistence type="predicted"/>
<dbReference type="RefSeq" id="XP_002786525.1">
    <property type="nucleotide sequence ID" value="XM_002786479.1"/>
</dbReference>